<accession>A0A176S665</accession>
<dbReference type="InterPro" id="IPR050765">
    <property type="entry name" value="Riboflavin_Biosynth_HTPR"/>
</dbReference>
<dbReference type="PATRIC" id="fig|1003181.4.peg.1140"/>
<dbReference type="PANTHER" id="PTHR38011:SF11">
    <property type="entry name" value="2,5-DIAMINO-6-RIBOSYLAMINO-4(3H)-PYRIMIDINONE 5'-PHOSPHATE REDUCTASE"/>
    <property type="match status" value="1"/>
</dbReference>
<evidence type="ECO:0000313" key="2">
    <source>
        <dbReference type="EMBL" id="OAD23386.1"/>
    </source>
</evidence>
<protein>
    <submittedName>
        <fullName evidence="2">Dihydrofolate reductase</fullName>
    </submittedName>
</protein>
<dbReference type="InterPro" id="IPR024072">
    <property type="entry name" value="DHFR-like_dom_sf"/>
</dbReference>
<dbReference type="AlphaFoldDB" id="A0A176S665"/>
<dbReference type="Gene3D" id="3.40.430.10">
    <property type="entry name" value="Dihydrofolate Reductase, subunit A"/>
    <property type="match status" value="1"/>
</dbReference>
<gene>
    <name evidence="2" type="ORF">THIOM_000784</name>
</gene>
<comment type="caution">
    <text evidence="2">The sequence shown here is derived from an EMBL/GenBank/DDBJ whole genome shotgun (WGS) entry which is preliminary data.</text>
</comment>
<dbReference type="Proteomes" id="UP000076962">
    <property type="component" value="Unassembled WGS sequence"/>
</dbReference>
<feature type="domain" description="Bacterial bifunctional deaminase-reductase C-terminal" evidence="1">
    <location>
        <begin position="12"/>
        <end position="175"/>
    </location>
</feature>
<dbReference type="SUPFAM" id="SSF53597">
    <property type="entry name" value="Dihydrofolate reductase-like"/>
    <property type="match status" value="1"/>
</dbReference>
<sequence>MYHNTEECMKTTVYIATSVDGFIARENGGIDWLPGGGDAEDYGYQEFIDSVDAIVMGRNTYELVLSFGSWPYGEKPVIILSSRPVDIPDDIPRTVESMSAPPREVVRRLTERGFRHLYIDGGKTIQGFLSEGLIHRLIITKVPILIGTGIPLFGPLPHDVRLHHLETRQFENGLVQSKYEVLGNFQRNPIS</sequence>
<organism evidence="2 3">
    <name type="scientific">Candidatus Thiomargarita nelsonii</name>
    <dbReference type="NCBI Taxonomy" id="1003181"/>
    <lineage>
        <taxon>Bacteria</taxon>
        <taxon>Pseudomonadati</taxon>
        <taxon>Pseudomonadota</taxon>
        <taxon>Gammaproteobacteria</taxon>
        <taxon>Thiotrichales</taxon>
        <taxon>Thiotrichaceae</taxon>
        <taxon>Thiomargarita</taxon>
    </lineage>
</organism>
<dbReference type="GO" id="GO:0009231">
    <property type="term" value="P:riboflavin biosynthetic process"/>
    <property type="evidence" value="ECO:0007669"/>
    <property type="project" value="InterPro"/>
</dbReference>
<dbReference type="PANTHER" id="PTHR38011">
    <property type="entry name" value="DIHYDROFOLATE REDUCTASE FAMILY PROTEIN (AFU_ORTHOLOGUE AFUA_8G06820)"/>
    <property type="match status" value="1"/>
</dbReference>
<dbReference type="InterPro" id="IPR002734">
    <property type="entry name" value="RibDG_C"/>
</dbReference>
<evidence type="ECO:0000259" key="1">
    <source>
        <dbReference type="Pfam" id="PF01872"/>
    </source>
</evidence>
<dbReference type="GO" id="GO:0008703">
    <property type="term" value="F:5-amino-6-(5-phosphoribosylamino)uracil reductase activity"/>
    <property type="evidence" value="ECO:0007669"/>
    <property type="project" value="InterPro"/>
</dbReference>
<evidence type="ECO:0000313" key="3">
    <source>
        <dbReference type="Proteomes" id="UP000076962"/>
    </source>
</evidence>
<name>A0A176S665_9GAMM</name>
<reference evidence="2 3" key="1">
    <citation type="submission" date="2016-05" db="EMBL/GenBank/DDBJ databases">
        <title>Single-cell genome of chain-forming Candidatus Thiomargarita nelsonii and comparison to other large sulfur-oxidizing bacteria.</title>
        <authorList>
            <person name="Winkel M."/>
            <person name="Salman V."/>
            <person name="Woyke T."/>
            <person name="Schulz-Vogt H."/>
            <person name="Richter M."/>
            <person name="Flood B."/>
            <person name="Bailey J."/>
            <person name="Amann R."/>
            <person name="Mussmann M."/>
        </authorList>
    </citation>
    <scope>NUCLEOTIDE SEQUENCE [LARGE SCALE GENOMIC DNA]</scope>
    <source>
        <strain evidence="2 3">THI036</strain>
    </source>
</reference>
<keyword evidence="3" id="KW-1185">Reference proteome</keyword>
<proteinExistence type="predicted"/>
<dbReference type="EMBL" id="LUTY01000398">
    <property type="protein sequence ID" value="OAD23386.1"/>
    <property type="molecule type" value="Genomic_DNA"/>
</dbReference>
<dbReference type="Pfam" id="PF01872">
    <property type="entry name" value="RibD_C"/>
    <property type="match status" value="1"/>
</dbReference>